<comment type="caution">
    <text evidence="7">The sequence shown here is derived from an EMBL/GenBank/DDBJ whole genome shotgun (WGS) entry which is preliminary data.</text>
</comment>
<evidence type="ECO:0000313" key="7">
    <source>
        <dbReference type="EMBL" id="PYE87301.1"/>
    </source>
</evidence>
<evidence type="ECO:0000256" key="3">
    <source>
        <dbReference type="ARBA" id="ARBA00038209"/>
    </source>
</evidence>
<dbReference type="Gene3D" id="3.40.50.2000">
    <property type="entry name" value="Glycogen Phosphorylase B"/>
    <property type="match status" value="2"/>
</dbReference>
<accession>A0A318T9B5</accession>
<comment type="similarity">
    <text evidence="3 5">Belongs to the UDP-N-acetylglucosamine 2-epimerase family.</text>
</comment>
<dbReference type="AlphaFoldDB" id="A0A318T9B5"/>
<keyword evidence="8" id="KW-1185">Reference proteome</keyword>
<evidence type="ECO:0000259" key="6">
    <source>
        <dbReference type="Pfam" id="PF02350"/>
    </source>
</evidence>
<sequence>MILGTDVVQQKQKTILCLVGTRPECIKMAPVIKALQQEDWARPVVVSTGQHREMVRDLLGLFEIEIDHDLDVMVADQTLAGLSSRIFASLDPILAKESFDLILVQGDTTSVMIASLAGFYRHIPVGHVEAGLRTHDIGRPFPEELNRVITGLVAQLHFAPTARAAQNLLDEGKDPSTVHITGNTVIDALLSVANGDVFCSFPSRSDRRLILVTAHRRENFGAPIREICGALRDIHDRFADVEIVYPVHPNPNIHGPVHELLGEHARISLIPPADYKTLVALMKHSTLVLTDSGGIQEEAPGLGKPVLVLRDETERPEAIEAGVARLVGSDRKRIFDEAVKLLTDGNAYAAMSRGASPYGDGSSASKIADLCKQYLSL</sequence>
<evidence type="ECO:0000256" key="4">
    <source>
        <dbReference type="ARBA" id="ARBA00038858"/>
    </source>
</evidence>
<dbReference type="Pfam" id="PF02350">
    <property type="entry name" value="Epimerase_2"/>
    <property type="match status" value="1"/>
</dbReference>
<evidence type="ECO:0000256" key="1">
    <source>
        <dbReference type="ARBA" id="ARBA00023235"/>
    </source>
</evidence>
<feature type="domain" description="UDP-N-acetylglucosamine 2-epimerase" evidence="6">
    <location>
        <begin position="33"/>
        <end position="370"/>
    </location>
</feature>
<dbReference type="RefSeq" id="WP_281032542.1">
    <property type="nucleotide sequence ID" value="NZ_QJTF01000014.1"/>
</dbReference>
<dbReference type="Proteomes" id="UP000247454">
    <property type="component" value="Unassembled WGS sequence"/>
</dbReference>
<keyword evidence="1 5" id="KW-0413">Isomerase</keyword>
<dbReference type="CDD" id="cd03786">
    <property type="entry name" value="GTB_UDP-GlcNAc_2-Epimerase"/>
    <property type="match status" value="1"/>
</dbReference>
<reference evidence="7 8" key="1">
    <citation type="submission" date="2018-06" db="EMBL/GenBank/DDBJ databases">
        <title>Genomic Encyclopedia of Type Strains, Phase III (KMG-III): the genomes of soil and plant-associated and newly described type strains.</title>
        <authorList>
            <person name="Whitman W."/>
        </authorList>
    </citation>
    <scope>NUCLEOTIDE SEQUENCE [LARGE SCALE GENOMIC DNA]</scope>
    <source>
        <strain evidence="7 8">ORS 1419</strain>
    </source>
</reference>
<dbReference type="NCBIfam" id="TIGR00236">
    <property type="entry name" value="wecB"/>
    <property type="match status" value="1"/>
</dbReference>
<protein>
    <recommendedName>
        <fullName evidence="4">UDP-N-acetylglucosamine 2-epimerase (non-hydrolyzing)</fullName>
        <ecNumber evidence="4">5.1.3.14</ecNumber>
    </recommendedName>
</protein>
<proteinExistence type="inferred from homology"/>
<comment type="catalytic activity">
    <reaction evidence="2">
        <text>UDP-N-acetyl-alpha-D-glucosamine = UDP-N-acetyl-alpha-D-mannosamine</text>
        <dbReference type="Rhea" id="RHEA:17213"/>
        <dbReference type="ChEBI" id="CHEBI:57705"/>
        <dbReference type="ChEBI" id="CHEBI:68623"/>
        <dbReference type="EC" id="5.1.3.14"/>
    </reaction>
</comment>
<evidence type="ECO:0000256" key="2">
    <source>
        <dbReference type="ARBA" id="ARBA00036080"/>
    </source>
</evidence>
<dbReference type="GO" id="GO:0008761">
    <property type="term" value="F:UDP-N-acetylglucosamine 2-epimerase activity"/>
    <property type="evidence" value="ECO:0007669"/>
    <property type="project" value="UniProtKB-EC"/>
</dbReference>
<dbReference type="SUPFAM" id="SSF53756">
    <property type="entry name" value="UDP-Glycosyltransferase/glycogen phosphorylase"/>
    <property type="match status" value="1"/>
</dbReference>
<name>A0A318T9B5_9HYPH</name>
<dbReference type="InterPro" id="IPR029767">
    <property type="entry name" value="WecB-like"/>
</dbReference>
<dbReference type="PANTHER" id="PTHR43174:SF2">
    <property type="entry name" value="UDP-N-ACETYLGLUCOSAMINE 2-EPIMERASE"/>
    <property type="match status" value="1"/>
</dbReference>
<dbReference type="EMBL" id="QJTF01000014">
    <property type="protein sequence ID" value="PYE87301.1"/>
    <property type="molecule type" value="Genomic_DNA"/>
</dbReference>
<gene>
    <name evidence="7" type="ORF">C7477_11436</name>
</gene>
<dbReference type="PANTHER" id="PTHR43174">
    <property type="entry name" value="UDP-N-ACETYLGLUCOSAMINE 2-EPIMERASE"/>
    <property type="match status" value="1"/>
</dbReference>
<evidence type="ECO:0000313" key="8">
    <source>
        <dbReference type="Proteomes" id="UP000247454"/>
    </source>
</evidence>
<organism evidence="7 8">
    <name type="scientific">Phyllobacterium leguminum</name>
    <dbReference type="NCBI Taxonomy" id="314237"/>
    <lineage>
        <taxon>Bacteria</taxon>
        <taxon>Pseudomonadati</taxon>
        <taxon>Pseudomonadota</taxon>
        <taxon>Alphaproteobacteria</taxon>
        <taxon>Hyphomicrobiales</taxon>
        <taxon>Phyllobacteriaceae</taxon>
        <taxon>Phyllobacterium</taxon>
    </lineage>
</organism>
<dbReference type="InterPro" id="IPR003331">
    <property type="entry name" value="UDP_GlcNAc_Epimerase_2_dom"/>
</dbReference>
<dbReference type="EC" id="5.1.3.14" evidence="4"/>
<evidence type="ECO:0000256" key="5">
    <source>
        <dbReference type="RuleBase" id="RU003513"/>
    </source>
</evidence>